<dbReference type="InterPro" id="IPR009003">
    <property type="entry name" value="Peptidase_S1_PA"/>
</dbReference>
<evidence type="ECO:0000313" key="2">
    <source>
        <dbReference type="EMBL" id="RZS45197.1"/>
    </source>
</evidence>
<accession>A0A4Q7L748</accession>
<dbReference type="SUPFAM" id="SSF50494">
    <property type="entry name" value="Trypsin-like serine proteases"/>
    <property type="match status" value="1"/>
</dbReference>
<dbReference type="Pfam" id="PF13365">
    <property type="entry name" value="Trypsin_2"/>
    <property type="match status" value="1"/>
</dbReference>
<keyword evidence="1" id="KW-0732">Signal</keyword>
<dbReference type="AlphaFoldDB" id="A0A4Q7L748"/>
<dbReference type="RefSeq" id="WP_130342768.1">
    <property type="nucleotide sequence ID" value="NZ_SGWQ01000001.1"/>
</dbReference>
<dbReference type="PROSITE" id="PS51257">
    <property type="entry name" value="PROKAR_LIPOPROTEIN"/>
    <property type="match status" value="1"/>
</dbReference>
<protein>
    <submittedName>
        <fullName evidence="2">Trypsin-like peptidase</fullName>
    </submittedName>
</protein>
<dbReference type="EMBL" id="SGWQ01000001">
    <property type="protein sequence ID" value="RZS45197.1"/>
    <property type="molecule type" value="Genomic_DNA"/>
</dbReference>
<evidence type="ECO:0000256" key="1">
    <source>
        <dbReference type="SAM" id="SignalP"/>
    </source>
</evidence>
<gene>
    <name evidence="2" type="ORF">EV193_1011084</name>
</gene>
<dbReference type="Proteomes" id="UP000294257">
    <property type="component" value="Unassembled WGS sequence"/>
</dbReference>
<dbReference type="InterPro" id="IPR043504">
    <property type="entry name" value="Peptidase_S1_PA_chymotrypsin"/>
</dbReference>
<dbReference type="OrthoDB" id="3233951at2"/>
<feature type="signal peptide" evidence="1">
    <location>
        <begin position="1"/>
        <end position="27"/>
    </location>
</feature>
<organism evidence="2 3">
    <name type="scientific">Herbihabitans rhizosphaerae</name>
    <dbReference type="NCBI Taxonomy" id="1872711"/>
    <lineage>
        <taxon>Bacteria</taxon>
        <taxon>Bacillati</taxon>
        <taxon>Actinomycetota</taxon>
        <taxon>Actinomycetes</taxon>
        <taxon>Pseudonocardiales</taxon>
        <taxon>Pseudonocardiaceae</taxon>
        <taxon>Herbihabitans</taxon>
    </lineage>
</organism>
<comment type="caution">
    <text evidence="2">The sequence shown here is derived from an EMBL/GenBank/DDBJ whole genome shotgun (WGS) entry which is preliminary data.</text>
</comment>
<evidence type="ECO:0000313" key="3">
    <source>
        <dbReference type="Proteomes" id="UP000294257"/>
    </source>
</evidence>
<keyword evidence="3" id="KW-1185">Reference proteome</keyword>
<proteinExistence type="predicted"/>
<dbReference type="Gene3D" id="2.40.10.10">
    <property type="entry name" value="Trypsin-like serine proteases"/>
    <property type="match status" value="2"/>
</dbReference>
<feature type="chain" id="PRO_5020844214" evidence="1">
    <location>
        <begin position="28"/>
        <end position="286"/>
    </location>
</feature>
<reference evidence="2 3" key="1">
    <citation type="submission" date="2019-02" db="EMBL/GenBank/DDBJ databases">
        <title>Genomic Encyclopedia of Type Strains, Phase IV (KMG-IV): sequencing the most valuable type-strain genomes for metagenomic binning, comparative biology and taxonomic classification.</title>
        <authorList>
            <person name="Goeker M."/>
        </authorList>
    </citation>
    <scope>NUCLEOTIDE SEQUENCE [LARGE SCALE GENOMIC DNA]</scope>
    <source>
        <strain evidence="2 3">DSM 101727</strain>
    </source>
</reference>
<name>A0A4Q7L748_9PSEU</name>
<sequence length="286" mass="30235">MSKLTAIVAVAASACAFALGTAAPAAAAEPAEITFAGSLALSNCSGSLVRLSTSKPEDPALALSNGHCLESGMPAPGKVIVNQPNQRSFDLLNAAGDKIATLKATKIVYATMTDTDVSLYQLSTTYAEIQSQHGIAALELNEPHPEAGKAISVVTGYWKEIGTCSIDRFVYQLREGDWTWKDSIRYTPGCDTRGGWSGSPVIDNASGKVVGVHNTTNEDGQECTMNNPCEVDESGKVTVHKGTRYGQETYLFYGCMADKSEIDLARPECKLPKPALDRTGVLAPAA</sequence>